<dbReference type="AlphaFoldDB" id="A0A1I1E440"/>
<keyword evidence="3" id="KW-1185">Reference proteome</keyword>
<sequence>MKKLGSSKIINIIFSLLMAILLAAYVLSIKNYSNSTNSNSYSSLIPEKKATITVPLTFQYNSDDYVIVGAASTVSVNVQGSSALVTAAKNHNDIAASADLRGLGAGQHTVNVALSGVNSSLSANASPQTVTVTLAEKSSAKKNVKVQYDDSKIATGYSVTDETSDVNSVTVSGPKTNVDAVSYVGADVDLDKNTKSNVSEAAKLTAYDKDGNAVQVTLSQTKANVKLTLTKAQSSKKVQLAAQASSGSLSAYDISFDPSTVTIYGSSDTLNSIDTLPVNLDLSNITSKTTKSITLDKPSGVDQLSDQKVSVTITPKSTNSSSSASSSSASSSSSSN</sequence>
<protein>
    <submittedName>
        <fullName evidence="2">YbbR domain-containing protein</fullName>
    </submittedName>
</protein>
<gene>
    <name evidence="2" type="ORF">SAMN05660453_0291</name>
</gene>
<dbReference type="PANTHER" id="PTHR37804:SF1">
    <property type="entry name" value="CDAA REGULATORY PROTEIN CDAR"/>
    <property type="match status" value="1"/>
</dbReference>
<evidence type="ECO:0000256" key="1">
    <source>
        <dbReference type="SAM" id="MobiDB-lite"/>
    </source>
</evidence>
<proteinExistence type="predicted"/>
<dbReference type="Gene3D" id="2.170.120.30">
    <property type="match status" value="1"/>
</dbReference>
<dbReference type="Pfam" id="PF07949">
    <property type="entry name" value="YbbR"/>
    <property type="match status" value="3"/>
</dbReference>
<accession>A0A1I1E440</accession>
<dbReference type="EMBL" id="FOLI01000001">
    <property type="protein sequence ID" value="SFB82009.1"/>
    <property type="molecule type" value="Genomic_DNA"/>
</dbReference>
<feature type="compositionally biased region" description="Low complexity" evidence="1">
    <location>
        <begin position="320"/>
        <end position="336"/>
    </location>
</feature>
<dbReference type="STRING" id="283737.SAMN05660453_0291"/>
<dbReference type="Gene3D" id="2.170.120.40">
    <property type="entry name" value="YbbR-like domain"/>
    <property type="match status" value="2"/>
</dbReference>
<organism evidence="2 3">
    <name type="scientific">Fructobacillus durionis</name>
    <dbReference type="NCBI Taxonomy" id="283737"/>
    <lineage>
        <taxon>Bacteria</taxon>
        <taxon>Bacillati</taxon>
        <taxon>Bacillota</taxon>
        <taxon>Bacilli</taxon>
        <taxon>Lactobacillales</taxon>
        <taxon>Lactobacillaceae</taxon>
        <taxon>Fructobacillus</taxon>
    </lineage>
</organism>
<feature type="region of interest" description="Disordered" evidence="1">
    <location>
        <begin position="297"/>
        <end position="336"/>
    </location>
</feature>
<dbReference type="InterPro" id="IPR053154">
    <property type="entry name" value="c-di-AMP_regulator"/>
</dbReference>
<evidence type="ECO:0000313" key="2">
    <source>
        <dbReference type="EMBL" id="SFB82009.1"/>
    </source>
</evidence>
<dbReference type="Proteomes" id="UP000199376">
    <property type="component" value="Unassembled WGS sequence"/>
</dbReference>
<reference evidence="2 3" key="1">
    <citation type="submission" date="2016-10" db="EMBL/GenBank/DDBJ databases">
        <authorList>
            <person name="de Groot N.N."/>
        </authorList>
    </citation>
    <scope>NUCLEOTIDE SEQUENCE [LARGE SCALE GENOMIC DNA]</scope>
    <source>
        <strain evidence="2 3">DSM 19113</strain>
    </source>
</reference>
<dbReference type="InterPro" id="IPR012505">
    <property type="entry name" value="YbbR"/>
</dbReference>
<feature type="compositionally biased region" description="Polar residues" evidence="1">
    <location>
        <begin position="302"/>
        <end position="319"/>
    </location>
</feature>
<dbReference type="PANTHER" id="PTHR37804">
    <property type="entry name" value="CDAA REGULATORY PROTEIN CDAR"/>
    <property type="match status" value="1"/>
</dbReference>
<evidence type="ECO:0000313" key="3">
    <source>
        <dbReference type="Proteomes" id="UP000199376"/>
    </source>
</evidence>
<dbReference type="RefSeq" id="WP_091501329.1">
    <property type="nucleotide sequence ID" value="NZ_FOLI01000001.1"/>
</dbReference>
<name>A0A1I1E440_9LACO</name>
<dbReference type="OrthoDB" id="2139417at2"/>